<reference evidence="1 2" key="1">
    <citation type="submission" date="2009-02" db="EMBL/GenBank/DDBJ databases">
        <title>The Genome Sequence of Oxalobacter formigenes OXCC13.</title>
        <authorList>
            <consortium name="The Broad Institute Genome Sequencing Platform"/>
            <person name="Ward D."/>
            <person name="Young S.K."/>
            <person name="Kodira C.D."/>
            <person name="Zeng Q."/>
            <person name="Koehrsen M."/>
            <person name="Alvarado L."/>
            <person name="Berlin A."/>
            <person name="Borenstein D."/>
            <person name="Chen Z."/>
            <person name="Engels R."/>
            <person name="Freedman E."/>
            <person name="Gellesch M."/>
            <person name="Goldberg J."/>
            <person name="Griggs A."/>
            <person name="Gujja S."/>
            <person name="Heiman D."/>
            <person name="Hepburn T."/>
            <person name="Howarth C."/>
            <person name="Jen D."/>
            <person name="Larson L."/>
            <person name="Lewis B."/>
            <person name="Mehta T."/>
            <person name="Park D."/>
            <person name="Pearson M."/>
            <person name="Roberts A."/>
            <person name="Saif S."/>
            <person name="Shea T."/>
            <person name="Shenoy N."/>
            <person name="Sisk P."/>
            <person name="Stolte C."/>
            <person name="Sykes S."/>
            <person name="Walk T."/>
            <person name="White J."/>
            <person name="Yandava C."/>
            <person name="Allison M.J."/>
            <person name="Lander E."/>
            <person name="Nusbaum C."/>
            <person name="Galagan J."/>
            <person name="Birren B."/>
        </authorList>
    </citation>
    <scope>NUCLEOTIDE SEQUENCE [LARGE SCALE GENOMIC DNA]</scope>
    <source>
        <strain evidence="1 2">OXCC13</strain>
    </source>
</reference>
<dbReference type="GO" id="GO:0003676">
    <property type="term" value="F:nucleic acid binding"/>
    <property type="evidence" value="ECO:0007669"/>
    <property type="project" value="InterPro"/>
</dbReference>
<dbReference type="AlphaFoldDB" id="C3X7V8"/>
<proteinExistence type="predicted"/>
<dbReference type="InterPro" id="IPR036397">
    <property type="entry name" value="RNaseH_sf"/>
</dbReference>
<gene>
    <name evidence="1" type="ORF">OFBG_00312</name>
</gene>
<organism evidence="1 2">
    <name type="scientific">Oxalobacter formigenes OXCC13</name>
    <dbReference type="NCBI Taxonomy" id="556269"/>
    <lineage>
        <taxon>Bacteria</taxon>
        <taxon>Pseudomonadati</taxon>
        <taxon>Pseudomonadota</taxon>
        <taxon>Betaproteobacteria</taxon>
        <taxon>Burkholderiales</taxon>
        <taxon>Oxalobacteraceae</taxon>
        <taxon>Oxalobacter</taxon>
    </lineage>
</organism>
<dbReference type="HOGENOM" id="CLU_143511_0_0_4"/>
<accession>C3X7V8</accession>
<evidence type="ECO:0000313" key="1">
    <source>
        <dbReference type="EMBL" id="EEO29284.1"/>
    </source>
</evidence>
<dbReference type="Gene3D" id="3.30.420.10">
    <property type="entry name" value="Ribonuclease H-like superfamily/Ribonuclease H"/>
    <property type="match status" value="1"/>
</dbReference>
<dbReference type="RefSeq" id="WP_005879649.1">
    <property type="nucleotide sequence ID" value="NZ_CP019430.1"/>
</dbReference>
<dbReference type="eggNOG" id="COG0817">
    <property type="taxonomic scope" value="Bacteria"/>
</dbReference>
<name>C3X7V8_OXAFO</name>
<dbReference type="EMBL" id="GG658170">
    <property type="protein sequence ID" value="EEO29284.1"/>
    <property type="molecule type" value="Genomic_DNA"/>
</dbReference>
<dbReference type="STRING" id="847.BRW83_1954"/>
<dbReference type="Proteomes" id="UP000005089">
    <property type="component" value="Unassembled WGS sequence"/>
</dbReference>
<dbReference type="SUPFAM" id="SSF53098">
    <property type="entry name" value="Ribonuclease H-like"/>
    <property type="match status" value="1"/>
</dbReference>
<dbReference type="InterPro" id="IPR012337">
    <property type="entry name" value="RNaseH-like_sf"/>
</dbReference>
<dbReference type="GeneID" id="77135784"/>
<sequence>MNEVNILAIDIGTKTGWAKYERGGKITGGTQHFKPKKTERQAIRWARFKEWTQMALDGVHIVYFEDVKAHAGVLAAHAYGGYLAILEMLCVTRNIPCHPVGVGVIKKYWTGKGNADKEAMINEAKRRGFNIVDDNHADALALLSYALKQEF</sequence>
<keyword evidence="2" id="KW-1185">Reference proteome</keyword>
<evidence type="ECO:0000313" key="2">
    <source>
        <dbReference type="Proteomes" id="UP000005089"/>
    </source>
</evidence>
<protein>
    <submittedName>
        <fullName evidence="1">Uncharacterized protein</fullName>
    </submittedName>
</protein>